<feature type="compositionally biased region" description="Acidic residues" evidence="6">
    <location>
        <begin position="559"/>
        <end position="570"/>
    </location>
</feature>
<feature type="transmembrane region" description="Helical" evidence="7">
    <location>
        <begin position="1241"/>
        <end position="1262"/>
    </location>
</feature>
<keyword evidence="2 7" id="KW-0812">Transmembrane</keyword>
<feature type="region of interest" description="Disordered" evidence="6">
    <location>
        <begin position="591"/>
        <end position="623"/>
    </location>
</feature>
<evidence type="ECO:0000259" key="8">
    <source>
        <dbReference type="PROSITE" id="PS50850"/>
    </source>
</evidence>
<evidence type="ECO:0000256" key="3">
    <source>
        <dbReference type="ARBA" id="ARBA00022989"/>
    </source>
</evidence>
<feature type="transmembrane region" description="Helical" evidence="7">
    <location>
        <begin position="1300"/>
        <end position="1321"/>
    </location>
</feature>
<dbReference type="PANTHER" id="PTHR42718:SF11">
    <property type="entry name" value="MAJOR FACILITATOR SUPERFAMILY (MFS) PROFILE DOMAIN-CONTAINING PROTEIN"/>
    <property type="match status" value="1"/>
</dbReference>
<dbReference type="InterPro" id="IPR036259">
    <property type="entry name" value="MFS_trans_sf"/>
</dbReference>
<dbReference type="Pfam" id="PF07690">
    <property type="entry name" value="MFS_1"/>
    <property type="match status" value="1"/>
</dbReference>
<organism evidence="9 10">
    <name type="scientific">Fusarium globosum</name>
    <dbReference type="NCBI Taxonomy" id="78864"/>
    <lineage>
        <taxon>Eukaryota</taxon>
        <taxon>Fungi</taxon>
        <taxon>Dikarya</taxon>
        <taxon>Ascomycota</taxon>
        <taxon>Pezizomycotina</taxon>
        <taxon>Sordariomycetes</taxon>
        <taxon>Hypocreomycetidae</taxon>
        <taxon>Hypocreales</taxon>
        <taxon>Nectriaceae</taxon>
        <taxon>Fusarium</taxon>
        <taxon>Fusarium fujikuroi species complex</taxon>
    </lineage>
</organism>
<keyword evidence="4 7" id="KW-0472">Membrane</keyword>
<feature type="region of interest" description="Disordered" evidence="6">
    <location>
        <begin position="1"/>
        <end position="22"/>
    </location>
</feature>
<evidence type="ECO:0000256" key="4">
    <source>
        <dbReference type="ARBA" id="ARBA00023136"/>
    </source>
</evidence>
<dbReference type="PROSITE" id="PS50850">
    <property type="entry name" value="MFS"/>
    <property type="match status" value="1"/>
</dbReference>
<proteinExistence type="predicted"/>
<comment type="caution">
    <text evidence="9">The sequence shown here is derived from an EMBL/GenBank/DDBJ whole genome shotgun (WGS) entry which is preliminary data.</text>
</comment>
<dbReference type="SUPFAM" id="SSF103473">
    <property type="entry name" value="MFS general substrate transporter"/>
    <property type="match status" value="1"/>
</dbReference>
<evidence type="ECO:0000256" key="5">
    <source>
        <dbReference type="ARBA" id="ARBA00023180"/>
    </source>
</evidence>
<evidence type="ECO:0000256" key="6">
    <source>
        <dbReference type="SAM" id="MobiDB-lite"/>
    </source>
</evidence>
<feature type="transmembrane region" description="Helical" evidence="7">
    <location>
        <begin position="1333"/>
        <end position="1355"/>
    </location>
</feature>
<sequence length="1423" mass="156357">MRISEGSPYPPSESDISEISHDLEKEDAIEKLSLLPNPLPRPRCLTPSGFRDVAEEPGLPKPKPAFQHCAYYKLPPDIRRYILILAFGNRRLHMDFSYDYPDMTSDLIQPLDKNHCGIVMENMYGAKLRVVDDTKPRSWIWWGSVCHRLPPDLDTSRTGPMTHGGPDGPWADTCRIGEALYCDSWPGSSPSKCRIGIMGWLLSCRQNYAEAIDILYSKNTIIMANEAMISHLPQLLIPHRLASITSLEISWNLKPRYESGFWNAFDEADLKATCGIISTQFPQLRRLYLSLERSRHLRSCWCSDAWPTMSLHLDNLARMMPSLTEHAISLPDTPFDSILYDAKKTDFGSYSEICHSYNQIWRSTDGGMDVIQLPHVDSYPRAPYHIDTSTSKGKGYWILNGSNWPEKEKVIIGPPPVGLMGEVMGLGPYDFDDFEGIMPYGELSKVFSAALPSSEAKSTVTITVPASTEASTTVTSAEPTSETTISETTVGCTVTEIPECTKTISYITTSESLTITEIGECPPTPNCATGEQSTITTTLEPESHWVGYAAGPQQSPSEAEPDAPVDEETEEYLEDFFKKRDLLLDYEAKDASPECSTASSATATATAESTSSEATTSSGSTTFTTDEATVTKVVTTSEDATSSAEVTDAIPTVDPNYRPLVQQDPECLKPTDGDHGAIDLDGGWEAGPDIEHTYKETSHGVVYEYKVNWAQDCTTDGDTQDVRWPLGQAGDVTAYSLMRGAFEKCNNGGIGGSIQAGCLVYTFNGYDELGLVLYIMTVTEVGCMGTKPNINIMDHTTPEGKTLTDAWNTVTSKPGGPQRVYWGLESVDPSKIWCFFDFESVEQHRHFAEEYGADAVKDIPKICTYGEFSKHIQMVPSSDVLGSPLTEIILAYFPQEISDEKKETLSSKIQEILRQAFPDDARVAHAWGVENDFPARSEAGKPRSVVMGFIGLSHPEAWGDYRQTDGWKEALSSIEGLEGSNTSHEARTWPAAVINLTTAVLILPFTRLSEIHGGWLICLGGHAWLIVWSIIAGFSQNPTMLIACRAMQSLGTSAFLPSGVVIMSRIYRPGPRNTLIFSILGAFSCIGFYSGIFFGALSAQVLGWKWYFFIGAFFCAGICIAGLLTIPKSHGDARIDLEMDWLGTVTIVPAFALMAYALTDGGNEPQGYVALILGIVGLALFVHIEGWRVSQPLVPAEVFKTKYMSRLVVALFVPYGSFSLILFYASFYIESVLYTGPSLTTSWFIPLAAGGFILALVSSFVLRILNGRRLLIILCLGLLGSSILFSVIPDSGMSNTFLSWAFIFPAMILAIVGLDITFNITNFIITTSLPNHLQAVGSLLITSLLYLGMAFWLGVVEMATSAQKEIKGAENLDATRQCQIGFWTGNGLALVFVTVKMQSAEADLTADEKAQRDWERDVGQNME</sequence>
<dbReference type="InterPro" id="IPR020846">
    <property type="entry name" value="MFS_dom"/>
</dbReference>
<feature type="transmembrane region" description="Helical" evidence="7">
    <location>
        <begin position="1165"/>
        <end position="1186"/>
    </location>
</feature>
<feature type="transmembrane region" description="Helical" evidence="7">
    <location>
        <begin position="1207"/>
        <end position="1229"/>
    </location>
</feature>
<reference evidence="9 10" key="1">
    <citation type="submission" date="2020-05" db="EMBL/GenBank/DDBJ databases">
        <title>Identification and distribution of gene clusters putatively required for synthesis of sphingolipid metabolism inhibitors in phylogenetically diverse species of the filamentous fungus Fusarium.</title>
        <authorList>
            <person name="Kim H.-S."/>
            <person name="Busman M."/>
            <person name="Brown D.W."/>
            <person name="Divon H."/>
            <person name="Uhlig S."/>
            <person name="Proctor R.H."/>
        </authorList>
    </citation>
    <scope>NUCLEOTIDE SEQUENCE [LARGE SCALE GENOMIC DNA]</scope>
    <source>
        <strain evidence="9 10">NRRL 26131</strain>
    </source>
</reference>
<dbReference type="Gene3D" id="1.20.1250.20">
    <property type="entry name" value="MFS general substrate transporter like domains"/>
    <property type="match status" value="1"/>
</dbReference>
<feature type="transmembrane region" description="Helical" evidence="7">
    <location>
        <begin position="1269"/>
        <end position="1288"/>
    </location>
</feature>
<feature type="domain" description="Major facilitator superfamily (MFS) profile" evidence="8">
    <location>
        <begin position="946"/>
        <end position="1404"/>
    </location>
</feature>
<evidence type="ECO:0000313" key="9">
    <source>
        <dbReference type="EMBL" id="KAF5713641.1"/>
    </source>
</evidence>
<evidence type="ECO:0000313" key="10">
    <source>
        <dbReference type="Proteomes" id="UP000532311"/>
    </source>
</evidence>
<name>A0A8H5YLC5_9HYPO</name>
<feature type="transmembrane region" description="Helical" evidence="7">
    <location>
        <begin position="1013"/>
        <end position="1034"/>
    </location>
</feature>
<dbReference type="GO" id="GO:0016020">
    <property type="term" value="C:membrane"/>
    <property type="evidence" value="ECO:0007669"/>
    <property type="project" value="UniProtKB-SubCell"/>
</dbReference>
<dbReference type="PANTHER" id="PTHR42718">
    <property type="entry name" value="MAJOR FACILITATOR SUPERFAMILY MULTIDRUG TRANSPORTER MFSC"/>
    <property type="match status" value="1"/>
</dbReference>
<keyword evidence="10" id="KW-1185">Reference proteome</keyword>
<feature type="transmembrane region" description="Helical" evidence="7">
    <location>
        <begin position="1075"/>
        <end position="1094"/>
    </location>
</feature>
<dbReference type="InterPro" id="IPR056632">
    <property type="entry name" value="DUF7730"/>
</dbReference>
<dbReference type="EMBL" id="JAAQPF010000145">
    <property type="protein sequence ID" value="KAF5713641.1"/>
    <property type="molecule type" value="Genomic_DNA"/>
</dbReference>
<feature type="transmembrane region" description="Helical" evidence="7">
    <location>
        <begin position="1106"/>
        <end position="1127"/>
    </location>
</feature>
<gene>
    <name evidence="9" type="ORF">FGLOB1_3859</name>
</gene>
<keyword evidence="3 7" id="KW-1133">Transmembrane helix</keyword>
<feature type="transmembrane region" description="Helical" evidence="7">
    <location>
        <begin position="1139"/>
        <end position="1159"/>
    </location>
</feature>
<dbReference type="InterPro" id="IPR011701">
    <property type="entry name" value="MFS"/>
</dbReference>
<comment type="subcellular location">
    <subcellularLocation>
        <location evidence="1">Membrane</location>
        <topology evidence="1">Multi-pass membrane protein</topology>
    </subcellularLocation>
</comment>
<accession>A0A8H5YLC5</accession>
<feature type="compositionally biased region" description="Low complexity" evidence="6">
    <location>
        <begin position="593"/>
        <end position="623"/>
    </location>
</feature>
<feature type="region of interest" description="Disordered" evidence="6">
    <location>
        <begin position="547"/>
        <end position="570"/>
    </location>
</feature>
<evidence type="ECO:0000256" key="2">
    <source>
        <dbReference type="ARBA" id="ARBA00022692"/>
    </source>
</evidence>
<dbReference type="Pfam" id="PF24864">
    <property type="entry name" value="DUF7730"/>
    <property type="match status" value="1"/>
</dbReference>
<dbReference type="GO" id="GO:0022857">
    <property type="term" value="F:transmembrane transporter activity"/>
    <property type="evidence" value="ECO:0007669"/>
    <property type="project" value="InterPro"/>
</dbReference>
<dbReference type="Proteomes" id="UP000532311">
    <property type="component" value="Unassembled WGS sequence"/>
</dbReference>
<keyword evidence="5" id="KW-0325">Glycoprotein</keyword>
<evidence type="ECO:0000256" key="7">
    <source>
        <dbReference type="SAM" id="Phobius"/>
    </source>
</evidence>
<protein>
    <submittedName>
        <fullName evidence="9">Major facilitator family transporter</fullName>
    </submittedName>
</protein>
<evidence type="ECO:0000256" key="1">
    <source>
        <dbReference type="ARBA" id="ARBA00004141"/>
    </source>
</evidence>